<feature type="transmembrane region" description="Helical" evidence="1">
    <location>
        <begin position="71"/>
        <end position="95"/>
    </location>
</feature>
<feature type="transmembrane region" description="Helical" evidence="1">
    <location>
        <begin position="101"/>
        <end position="123"/>
    </location>
</feature>
<keyword evidence="1" id="KW-1133">Transmembrane helix</keyword>
<protein>
    <submittedName>
        <fullName evidence="3">Uncharacterized protein</fullName>
    </submittedName>
</protein>
<gene>
    <name evidence="2" type="ORF">EZS28_003137</name>
    <name evidence="3" type="ORF">EZS28_003144</name>
</gene>
<evidence type="ECO:0000313" key="4">
    <source>
        <dbReference type="Proteomes" id="UP000324800"/>
    </source>
</evidence>
<evidence type="ECO:0000256" key="1">
    <source>
        <dbReference type="SAM" id="Phobius"/>
    </source>
</evidence>
<reference evidence="3 4" key="1">
    <citation type="submission" date="2019-03" db="EMBL/GenBank/DDBJ databases">
        <title>Single cell metagenomics reveals metabolic interactions within the superorganism composed of flagellate Streblomastix strix and complex community of Bacteroidetes bacteria on its surface.</title>
        <authorList>
            <person name="Treitli S.C."/>
            <person name="Kolisko M."/>
            <person name="Husnik F."/>
            <person name="Keeling P."/>
            <person name="Hampl V."/>
        </authorList>
    </citation>
    <scope>NUCLEOTIDE SEQUENCE [LARGE SCALE GENOMIC DNA]</scope>
    <source>
        <strain evidence="3">ST1C</strain>
    </source>
</reference>
<proteinExistence type="predicted"/>
<keyword evidence="1" id="KW-0472">Membrane</keyword>
<accession>A0A5J4X3K5</accession>
<dbReference type="EMBL" id="SNRW01000407">
    <property type="protein sequence ID" value="KAA6401336.1"/>
    <property type="molecule type" value="Genomic_DNA"/>
</dbReference>
<evidence type="ECO:0000313" key="3">
    <source>
        <dbReference type="EMBL" id="KAA6401336.1"/>
    </source>
</evidence>
<organism evidence="3 4">
    <name type="scientific">Streblomastix strix</name>
    <dbReference type="NCBI Taxonomy" id="222440"/>
    <lineage>
        <taxon>Eukaryota</taxon>
        <taxon>Metamonada</taxon>
        <taxon>Preaxostyla</taxon>
        <taxon>Oxymonadida</taxon>
        <taxon>Streblomastigidae</taxon>
        <taxon>Streblomastix</taxon>
    </lineage>
</organism>
<comment type="caution">
    <text evidence="3">The sequence shown here is derived from an EMBL/GenBank/DDBJ whole genome shotgun (WGS) entry which is preliminary data.</text>
</comment>
<name>A0A5J4X3K5_9EUKA</name>
<dbReference type="AlphaFoldDB" id="A0A5J4X3K5"/>
<keyword evidence="1" id="KW-0812">Transmembrane</keyword>
<dbReference type="EMBL" id="SNRW01000407">
    <property type="protein sequence ID" value="KAA6401329.1"/>
    <property type="molecule type" value="Genomic_DNA"/>
</dbReference>
<sequence length="137" mass="15443">MATEDLEQEKKNSTVDDLERLEHPSNKFKMNYDGLYQPFAGASSSSSMNAAQRIFYEPARMPGFMRENQRYWPIVLSITIIILAFICVIVGIALVSSTGDLPWLILVAFGVVLFIPGVSRLYVEYKARTRTSSTNKV</sequence>
<dbReference type="Proteomes" id="UP000324800">
    <property type="component" value="Unassembled WGS sequence"/>
</dbReference>
<evidence type="ECO:0000313" key="2">
    <source>
        <dbReference type="EMBL" id="KAA6401329.1"/>
    </source>
</evidence>